<evidence type="ECO:0000313" key="2">
    <source>
        <dbReference type="Proteomes" id="UP000005239"/>
    </source>
</evidence>
<name>A0A2A6B5K9_PRIPA</name>
<accession>A0A2A6B5K9</accession>
<dbReference type="EnsemblMetazoa" id="PPA43842.1">
    <property type="protein sequence ID" value="PPA43842.1"/>
    <property type="gene ID" value="WBGene00282211"/>
</dbReference>
<gene>
    <name evidence="1" type="primary">WBGene00282211</name>
</gene>
<reference evidence="2" key="1">
    <citation type="journal article" date="2008" name="Nat. Genet.">
        <title>The Pristionchus pacificus genome provides a unique perspective on nematode lifestyle and parasitism.</title>
        <authorList>
            <person name="Dieterich C."/>
            <person name="Clifton S.W."/>
            <person name="Schuster L.N."/>
            <person name="Chinwalla A."/>
            <person name="Delehaunty K."/>
            <person name="Dinkelacker I."/>
            <person name="Fulton L."/>
            <person name="Fulton R."/>
            <person name="Godfrey J."/>
            <person name="Minx P."/>
            <person name="Mitreva M."/>
            <person name="Roeseler W."/>
            <person name="Tian H."/>
            <person name="Witte H."/>
            <person name="Yang S.P."/>
            <person name="Wilson R.K."/>
            <person name="Sommer R.J."/>
        </authorList>
    </citation>
    <scope>NUCLEOTIDE SEQUENCE [LARGE SCALE GENOMIC DNA]</scope>
    <source>
        <strain evidence="2">PS312</strain>
    </source>
</reference>
<dbReference type="AlphaFoldDB" id="A0A2A6B5K9"/>
<accession>A0A8R1Z3I6</accession>
<organism evidence="1 2">
    <name type="scientific">Pristionchus pacificus</name>
    <name type="common">Parasitic nematode worm</name>
    <dbReference type="NCBI Taxonomy" id="54126"/>
    <lineage>
        <taxon>Eukaryota</taxon>
        <taxon>Metazoa</taxon>
        <taxon>Ecdysozoa</taxon>
        <taxon>Nematoda</taxon>
        <taxon>Chromadorea</taxon>
        <taxon>Rhabditida</taxon>
        <taxon>Rhabditina</taxon>
        <taxon>Diplogasteromorpha</taxon>
        <taxon>Diplogasteroidea</taxon>
        <taxon>Neodiplogasteridae</taxon>
        <taxon>Pristionchus</taxon>
    </lineage>
</organism>
<protein>
    <submittedName>
        <fullName evidence="1">Uncharacterized protein</fullName>
    </submittedName>
</protein>
<reference evidence="1" key="2">
    <citation type="submission" date="2022-06" db="UniProtKB">
        <authorList>
            <consortium name="EnsemblMetazoa"/>
        </authorList>
    </citation>
    <scope>IDENTIFICATION</scope>
    <source>
        <strain evidence="1">PS312</strain>
    </source>
</reference>
<sequence>MYTVFYRELMIHYIFRIQSQTDDITDDSGVTVVGVPPGVGSSSFLAAGGERATLDQHKFLVLAVRIHSIFGLLEIIVRFIIGIFHGIISLLGFPGVLRILVAIFNRDFGGLDIDSIHRLLVELCQKLLGGLVIPGILGGLVVTGIVGLSCILVIVIPCVLRLLVAIFQRLFGGLDIEGILRLLIAISYRGFSDLDIECILGGLVVTGIVGLSCILVIVIPCVLRLLVAIFHRLFGGLDIEGILRLLIAIFYRGGKLTSSECSFSVARASTGRIAPVGTPAKSRLYRLAIAQKALDRQIDWADCKRIISRVISGGGMLGDLAMHLRMNWGKNAHHKSGAVLSGSQQLTHHHRSVSESGRCVKTRYGYFILLLIRCDEGVLISIVANTVIGVLDIEGILRLLVAIFDGIFSLLGIPGIHRLLVEIFNGSSSGFDVKGILRLLVFIRGFSSLEGILRLLVEFFHRSNSLRGIPGIHRLLVEIFNGSSSGLDVKGILRLLVFLRYFSFLRIPGILRFLLEIFSEFFHGLGIPGILRLLVVI</sequence>
<evidence type="ECO:0000313" key="1">
    <source>
        <dbReference type="EnsemblMetazoa" id="PPA43842.1"/>
    </source>
</evidence>
<dbReference type="Proteomes" id="UP000005239">
    <property type="component" value="Unassembled WGS sequence"/>
</dbReference>
<keyword evidence="2" id="KW-1185">Reference proteome</keyword>
<proteinExistence type="predicted"/>